<dbReference type="PANTHER" id="PTHR10668:SF105">
    <property type="entry name" value="DEHYDROGENASE-RELATED"/>
    <property type="match status" value="1"/>
</dbReference>
<dbReference type="Gene3D" id="3.50.50.60">
    <property type="entry name" value="FAD/NAD(P)-binding domain"/>
    <property type="match status" value="2"/>
</dbReference>
<evidence type="ECO:0000259" key="4">
    <source>
        <dbReference type="Pfam" id="PF01593"/>
    </source>
</evidence>
<dbReference type="Proteomes" id="UP000291758">
    <property type="component" value="Chromosome"/>
</dbReference>
<proteinExistence type="predicted"/>
<evidence type="ECO:0000256" key="3">
    <source>
        <dbReference type="ARBA" id="ARBA00040298"/>
    </source>
</evidence>
<reference evidence="5 6" key="1">
    <citation type="submission" date="2019-01" db="EMBL/GenBank/DDBJ databases">
        <title>Genome sequencing of strain 2JSPR-7.</title>
        <authorList>
            <person name="Heo J."/>
            <person name="Kim S.-J."/>
            <person name="Kim J.-S."/>
            <person name="Hong S.-B."/>
            <person name="Kwon S.-W."/>
        </authorList>
    </citation>
    <scope>NUCLEOTIDE SEQUENCE [LARGE SCALE GENOMIC DNA]</scope>
    <source>
        <strain evidence="5 6">2JSPR-7</strain>
    </source>
</reference>
<dbReference type="PANTHER" id="PTHR10668">
    <property type="entry name" value="PHYTOENE DEHYDROGENASE"/>
    <property type="match status" value="1"/>
</dbReference>
<organism evidence="5 6">
    <name type="scientific">Xylanimonas allomyrinae</name>
    <dbReference type="NCBI Taxonomy" id="2509459"/>
    <lineage>
        <taxon>Bacteria</taxon>
        <taxon>Bacillati</taxon>
        <taxon>Actinomycetota</taxon>
        <taxon>Actinomycetes</taxon>
        <taxon>Micrococcales</taxon>
        <taxon>Promicromonosporaceae</taxon>
        <taxon>Xylanimonas</taxon>
    </lineage>
</organism>
<comment type="function">
    <text evidence="1">Probable oxidoreductase that may play a role as regulator of mitochondrial function.</text>
</comment>
<dbReference type="GO" id="GO:0016491">
    <property type="term" value="F:oxidoreductase activity"/>
    <property type="evidence" value="ECO:0007669"/>
    <property type="project" value="InterPro"/>
</dbReference>
<dbReference type="AlphaFoldDB" id="A0A4P6EMP6"/>
<accession>A0A4P6EMP6</accession>
<dbReference type="OrthoDB" id="833207at2"/>
<keyword evidence="6" id="KW-1185">Reference proteome</keyword>
<sequence length="527" mass="54898">MSIVVVGSGINGLVAAAELARAGRTVTLLERAPRLGGFIASQERTLPGFVHDVYSSWHPLFVSGGAYALLGADLEARGARYRNTDGALTASTADVGGERRTVVGYRDPGRTAAGFSRARDRETYLAMLDAFGARAGTVFGALGGELGSGRTLGALGWRALRALGRRGVASLARDAMSSGRAFLRREFDGWEADALWAPWLLHAGLGPQHATGGVMVPVFAATLHQFGLPVVDGGAGRFVAAFESLLRDAGVDIRTGVEAEGIELRHGRACAVRTSAGVVDAGTVIASVSPQALYGTLLAESGAVARQRADAARHRPGRGAAQIHLALDRPVPWEDPALREVPLIHLSDGSGSTGVAVAQADAGLLPQVPTIVVGQQTLLDPQRAPEGKATLWLQLQEVPFAPVGDAAGLIDTRGGWAEATLRDRFLDRVLDRLEAFAPGVRATVLAADLITPADLHAANPNAVGGDPYGGDAELDQNLLWRPFPGAARHRTVVPGVWHIGAATHPGAGLAGGSGHLVAQQLLGRRSR</sequence>
<dbReference type="EMBL" id="CP035495">
    <property type="protein sequence ID" value="QAY64150.1"/>
    <property type="molecule type" value="Genomic_DNA"/>
</dbReference>
<dbReference type="InterPro" id="IPR036188">
    <property type="entry name" value="FAD/NAD-bd_sf"/>
</dbReference>
<feature type="domain" description="Amine oxidase" evidence="4">
    <location>
        <begin position="12"/>
        <end position="443"/>
    </location>
</feature>
<dbReference type="RefSeq" id="WP_129205305.1">
    <property type="nucleotide sequence ID" value="NZ_CP035495.1"/>
</dbReference>
<evidence type="ECO:0000313" key="5">
    <source>
        <dbReference type="EMBL" id="QAY64150.1"/>
    </source>
</evidence>
<comment type="subunit">
    <text evidence="2">Interacts with COX5B; this interaction may contribute to localize PYROXD2 to the inner face of the inner mitochondrial membrane.</text>
</comment>
<evidence type="ECO:0000313" key="6">
    <source>
        <dbReference type="Proteomes" id="UP000291758"/>
    </source>
</evidence>
<dbReference type="KEGG" id="xyl:ET495_14025"/>
<dbReference type="PRINTS" id="PR00419">
    <property type="entry name" value="ADXRDTASE"/>
</dbReference>
<dbReference type="SUPFAM" id="SSF51905">
    <property type="entry name" value="FAD/NAD(P)-binding domain"/>
    <property type="match status" value="1"/>
</dbReference>
<dbReference type="Pfam" id="PF01593">
    <property type="entry name" value="Amino_oxidase"/>
    <property type="match status" value="1"/>
</dbReference>
<evidence type="ECO:0000256" key="2">
    <source>
        <dbReference type="ARBA" id="ARBA00038825"/>
    </source>
</evidence>
<dbReference type="InterPro" id="IPR002937">
    <property type="entry name" value="Amino_oxidase"/>
</dbReference>
<protein>
    <recommendedName>
        <fullName evidence="3">Pyridine nucleotide-disulfide oxidoreductase domain-containing protein 2</fullName>
    </recommendedName>
</protein>
<gene>
    <name evidence="5" type="ORF">ET495_14025</name>
</gene>
<evidence type="ECO:0000256" key="1">
    <source>
        <dbReference type="ARBA" id="ARBA00037217"/>
    </source>
</evidence>
<name>A0A4P6EMP6_9MICO</name>